<dbReference type="Pfam" id="PF02737">
    <property type="entry name" value="3HCDH_N"/>
    <property type="match status" value="1"/>
</dbReference>
<dbReference type="InterPro" id="IPR022694">
    <property type="entry name" value="3-OHacyl-CoA_DH"/>
</dbReference>
<dbReference type="Gene3D" id="3.40.50.720">
    <property type="entry name" value="NAD(P)-binding Rossmann-like Domain"/>
    <property type="match status" value="1"/>
</dbReference>
<evidence type="ECO:0000256" key="3">
    <source>
        <dbReference type="ARBA" id="ARBA00023002"/>
    </source>
</evidence>
<dbReference type="PANTHER" id="PTHR43561:SF3">
    <property type="entry name" value="HYDROXYACYL-COENZYME A DEHYDROGENASE, MITOCHONDRIAL"/>
    <property type="match status" value="1"/>
</dbReference>
<evidence type="ECO:0000256" key="6">
    <source>
        <dbReference type="ARBA" id="ARBA00049556"/>
    </source>
</evidence>
<dbReference type="EMBL" id="FNXY01000001">
    <property type="protein sequence ID" value="SEI38621.1"/>
    <property type="molecule type" value="Genomic_DNA"/>
</dbReference>
<keyword evidence="11" id="KW-1185">Reference proteome</keyword>
<dbReference type="STRING" id="408657.SAMN04487995_0270"/>
<reference evidence="10 11" key="1">
    <citation type="submission" date="2016-10" db="EMBL/GenBank/DDBJ databases">
        <authorList>
            <person name="de Groot N.N."/>
        </authorList>
    </citation>
    <scope>NUCLEOTIDE SEQUENCE [LARGE SCALE GENOMIC DNA]</scope>
    <source>
        <strain evidence="10 11">DSM 19938</strain>
    </source>
</reference>
<dbReference type="InterPro" id="IPR006108">
    <property type="entry name" value="3HC_DH_C"/>
</dbReference>
<dbReference type="PIRSF" id="PIRSF000105">
    <property type="entry name" value="HCDH"/>
    <property type="match status" value="1"/>
</dbReference>
<dbReference type="NCBIfam" id="NF006143">
    <property type="entry name" value="PRK08293.1"/>
    <property type="match status" value="1"/>
</dbReference>
<dbReference type="InterPro" id="IPR008927">
    <property type="entry name" value="6-PGluconate_DH-like_C_sf"/>
</dbReference>
<dbReference type="Gene3D" id="1.10.1040.10">
    <property type="entry name" value="N-(1-d-carboxylethyl)-l-norvaline Dehydrogenase, domain 2"/>
    <property type="match status" value="1"/>
</dbReference>
<dbReference type="OrthoDB" id="9771883at2"/>
<keyword evidence="5" id="KW-0443">Lipid metabolism</keyword>
<evidence type="ECO:0000259" key="8">
    <source>
        <dbReference type="Pfam" id="PF00725"/>
    </source>
</evidence>
<organism evidence="10 11">
    <name type="scientific">Dyadobacter koreensis</name>
    <dbReference type="NCBI Taxonomy" id="408657"/>
    <lineage>
        <taxon>Bacteria</taxon>
        <taxon>Pseudomonadati</taxon>
        <taxon>Bacteroidota</taxon>
        <taxon>Cytophagia</taxon>
        <taxon>Cytophagales</taxon>
        <taxon>Spirosomataceae</taxon>
        <taxon>Dyadobacter</taxon>
    </lineage>
</organism>
<dbReference type="InterPro" id="IPR006176">
    <property type="entry name" value="3-OHacyl-CoA_DH_NAD-bd"/>
</dbReference>
<dbReference type="SUPFAM" id="SSF51735">
    <property type="entry name" value="NAD(P)-binding Rossmann-fold domains"/>
    <property type="match status" value="1"/>
</dbReference>
<dbReference type="SUPFAM" id="SSF48179">
    <property type="entry name" value="6-phosphogluconate dehydrogenase C-terminal domain-like"/>
    <property type="match status" value="1"/>
</dbReference>
<dbReference type="InterPro" id="IPR052242">
    <property type="entry name" value="Mito_3-hydroxyacyl-CoA_DH"/>
</dbReference>
<dbReference type="InterPro" id="IPR013328">
    <property type="entry name" value="6PGD_dom2"/>
</dbReference>
<evidence type="ECO:0000313" key="10">
    <source>
        <dbReference type="EMBL" id="SEI38621.1"/>
    </source>
</evidence>
<dbReference type="AlphaFoldDB" id="A0A1H6Q463"/>
<proteinExistence type="predicted"/>
<evidence type="ECO:0000256" key="4">
    <source>
        <dbReference type="ARBA" id="ARBA00023027"/>
    </source>
</evidence>
<sequence>MKINNVTVFGSGVLGAQIAFHTAYHGYDVTLFDIKEELLENAKLKFEQFKTLYQKDINAASADLEAALLRVRFTTDLAKSVKDADLTIEAVPEDIRIKRDFYSKISTLAPTKTIFCTNSSTLLPSQFADQTGRPQRFLALHFANYLWKNNVAEIMGHAGTDPEIFNQVVAFAKTIGMLTIPIYKEQPGYVMNSLLVPWLIAGLDLYRNGVADAASIDKTWMKTLGADLGPMAMADLVGMSTAYHVTQSYAELTGEQQWKDRRDFLKENFIEKNKLGISTGEGFYTYPNPAYQHADFLK</sequence>
<evidence type="ECO:0000256" key="1">
    <source>
        <dbReference type="ARBA" id="ARBA00005005"/>
    </source>
</evidence>
<dbReference type="GO" id="GO:0070403">
    <property type="term" value="F:NAD+ binding"/>
    <property type="evidence" value="ECO:0007669"/>
    <property type="project" value="InterPro"/>
</dbReference>
<comment type="catalytic activity">
    <reaction evidence="6">
        <text>a (3S)-3-hydroxyacyl-CoA + NAD(+) = a 3-oxoacyl-CoA + NADH + H(+)</text>
        <dbReference type="Rhea" id="RHEA:22432"/>
        <dbReference type="ChEBI" id="CHEBI:15378"/>
        <dbReference type="ChEBI" id="CHEBI:57318"/>
        <dbReference type="ChEBI" id="CHEBI:57540"/>
        <dbReference type="ChEBI" id="CHEBI:57945"/>
        <dbReference type="ChEBI" id="CHEBI:90726"/>
        <dbReference type="EC" id="1.1.1.35"/>
    </reaction>
</comment>
<evidence type="ECO:0000256" key="2">
    <source>
        <dbReference type="ARBA" id="ARBA00022832"/>
    </source>
</evidence>
<dbReference type="Proteomes" id="UP000199532">
    <property type="component" value="Unassembled WGS sequence"/>
</dbReference>
<evidence type="ECO:0000256" key="5">
    <source>
        <dbReference type="ARBA" id="ARBA00023098"/>
    </source>
</evidence>
<protein>
    <submittedName>
        <fullName evidence="10">3-hydroxybutyryl-CoA dehydrogenase</fullName>
    </submittedName>
</protein>
<accession>A0A1H6Q463</accession>
<keyword evidence="4" id="KW-0520">NAD</keyword>
<gene>
    <name evidence="10" type="ORF">SAMN04487995_0270</name>
</gene>
<keyword evidence="2" id="KW-0276">Fatty acid metabolism</keyword>
<evidence type="ECO:0000256" key="7">
    <source>
        <dbReference type="PIRSR" id="PIRSR000105-1"/>
    </source>
</evidence>
<dbReference type="GO" id="GO:0003857">
    <property type="term" value="F:(3S)-3-hydroxyacyl-CoA dehydrogenase (NAD+) activity"/>
    <property type="evidence" value="ECO:0007669"/>
    <property type="project" value="UniProtKB-EC"/>
</dbReference>
<comment type="pathway">
    <text evidence="1">Lipid metabolism; fatty acid beta-oxidation.</text>
</comment>
<dbReference type="InterPro" id="IPR036291">
    <property type="entry name" value="NAD(P)-bd_dom_sf"/>
</dbReference>
<dbReference type="PANTHER" id="PTHR43561">
    <property type="match status" value="1"/>
</dbReference>
<feature type="site" description="Important for catalytic activity" evidence="7">
    <location>
        <position position="141"/>
    </location>
</feature>
<name>A0A1H6Q463_9BACT</name>
<dbReference type="Pfam" id="PF00725">
    <property type="entry name" value="3HCDH"/>
    <property type="match status" value="1"/>
</dbReference>
<dbReference type="GO" id="GO:0006635">
    <property type="term" value="P:fatty acid beta-oxidation"/>
    <property type="evidence" value="ECO:0007669"/>
    <property type="project" value="TreeGrafter"/>
</dbReference>
<feature type="domain" description="3-hydroxyacyl-CoA dehydrogenase C-terminal" evidence="8">
    <location>
        <begin position="188"/>
        <end position="286"/>
    </location>
</feature>
<evidence type="ECO:0000313" key="11">
    <source>
        <dbReference type="Proteomes" id="UP000199532"/>
    </source>
</evidence>
<feature type="domain" description="3-hydroxyacyl-CoA dehydrogenase NAD binding" evidence="9">
    <location>
        <begin position="5"/>
        <end position="184"/>
    </location>
</feature>
<evidence type="ECO:0000259" key="9">
    <source>
        <dbReference type="Pfam" id="PF02737"/>
    </source>
</evidence>
<keyword evidence="3" id="KW-0560">Oxidoreductase</keyword>
<dbReference type="RefSeq" id="WP_090331112.1">
    <property type="nucleotide sequence ID" value="NZ_FNXY01000001.1"/>
</dbReference>